<dbReference type="PANTHER" id="PTHR43744:SF9">
    <property type="entry name" value="POLYGALACTURONAN_RHAMNOGALACTURONAN TRANSPORT SYSTEM PERMEASE PROTEIN YTCP"/>
    <property type="match status" value="1"/>
</dbReference>
<feature type="transmembrane region" description="Helical" evidence="7">
    <location>
        <begin position="12"/>
        <end position="32"/>
    </location>
</feature>
<feature type="domain" description="ABC transmembrane type-1" evidence="8">
    <location>
        <begin position="75"/>
        <end position="277"/>
    </location>
</feature>
<feature type="transmembrane region" description="Helical" evidence="7">
    <location>
        <begin position="79"/>
        <end position="98"/>
    </location>
</feature>
<keyword evidence="6 7" id="KW-0472">Membrane</keyword>
<evidence type="ECO:0000256" key="5">
    <source>
        <dbReference type="ARBA" id="ARBA00022989"/>
    </source>
</evidence>
<evidence type="ECO:0000313" key="9">
    <source>
        <dbReference type="EMBL" id="TDF99509.1"/>
    </source>
</evidence>
<evidence type="ECO:0000256" key="4">
    <source>
        <dbReference type="ARBA" id="ARBA00022692"/>
    </source>
</evidence>
<dbReference type="Gene3D" id="1.10.3720.10">
    <property type="entry name" value="MetI-like"/>
    <property type="match status" value="1"/>
</dbReference>
<dbReference type="SUPFAM" id="SSF161098">
    <property type="entry name" value="MetI-like"/>
    <property type="match status" value="1"/>
</dbReference>
<gene>
    <name evidence="9" type="ORF">E1757_06595</name>
</gene>
<keyword evidence="2" id="KW-0813">Transport</keyword>
<comment type="subcellular location">
    <subcellularLocation>
        <location evidence="1">Cell membrane</location>
        <topology evidence="1">Multi-pass membrane protein</topology>
    </subcellularLocation>
</comment>
<feature type="transmembrane region" description="Helical" evidence="7">
    <location>
        <begin position="142"/>
        <end position="162"/>
    </location>
</feature>
<dbReference type="GO" id="GO:0005886">
    <property type="term" value="C:plasma membrane"/>
    <property type="evidence" value="ECO:0007669"/>
    <property type="project" value="UniProtKB-SubCell"/>
</dbReference>
<evidence type="ECO:0000256" key="3">
    <source>
        <dbReference type="ARBA" id="ARBA00022475"/>
    </source>
</evidence>
<dbReference type="AlphaFoldDB" id="A0A4R5KUB4"/>
<dbReference type="Proteomes" id="UP000295636">
    <property type="component" value="Unassembled WGS sequence"/>
</dbReference>
<dbReference type="GO" id="GO:0055085">
    <property type="term" value="P:transmembrane transport"/>
    <property type="evidence" value="ECO:0007669"/>
    <property type="project" value="InterPro"/>
</dbReference>
<feature type="transmembrane region" description="Helical" evidence="7">
    <location>
        <begin position="183"/>
        <end position="206"/>
    </location>
</feature>
<proteinExistence type="predicted"/>
<keyword evidence="3" id="KW-1003">Cell membrane</keyword>
<dbReference type="PANTHER" id="PTHR43744">
    <property type="entry name" value="ABC TRANSPORTER PERMEASE PROTEIN MG189-RELATED-RELATED"/>
    <property type="match status" value="1"/>
</dbReference>
<dbReference type="InterPro" id="IPR035906">
    <property type="entry name" value="MetI-like_sf"/>
</dbReference>
<name>A0A4R5KUB4_9BACL</name>
<feature type="transmembrane region" description="Helical" evidence="7">
    <location>
        <begin position="258"/>
        <end position="277"/>
    </location>
</feature>
<evidence type="ECO:0000256" key="6">
    <source>
        <dbReference type="ARBA" id="ARBA00023136"/>
    </source>
</evidence>
<dbReference type="PROSITE" id="PS50928">
    <property type="entry name" value="ABC_TM1"/>
    <property type="match status" value="1"/>
</dbReference>
<accession>A0A4R5KUB4</accession>
<protein>
    <submittedName>
        <fullName evidence="9">Carbohydrate ABC transporter permease</fullName>
    </submittedName>
</protein>
<evidence type="ECO:0000259" key="8">
    <source>
        <dbReference type="PROSITE" id="PS50928"/>
    </source>
</evidence>
<reference evidence="9 10" key="1">
    <citation type="submission" date="2019-03" db="EMBL/GenBank/DDBJ databases">
        <title>This is whole genome sequence of Paenibacillus sp MS74 strain.</title>
        <authorList>
            <person name="Trinh H.N."/>
        </authorList>
    </citation>
    <scope>NUCLEOTIDE SEQUENCE [LARGE SCALE GENOMIC DNA]</scope>
    <source>
        <strain evidence="9 10">MS74</strain>
    </source>
</reference>
<sequence length="292" mass="32429">MNIKESFSEKLFEAVIILILLAICTSVLYPVLLIVSSSLSDPIAVLKGQVLLLPVNPTLLVYDMVFNNPEIWGTYGNTIIYTVVGTFVNVALTALGAYPLSRRDFYGKNIFMLLFVFTMFFSGGMIPSYLLVKNLGLLNTMWALILPGAVSTWNLIIMRTFFQSTIPVELQESAFIDGASDLTVFWKIVLPLSAPILAVMTLFYGVGHWNSWFPALLYLSDRTLYPLQIILREILIQSSTQDMSGGAISDQEMIGEGIKYATMVVATLPILCLYPFLQKYFVKGVMVGAIKG</sequence>
<evidence type="ECO:0000256" key="2">
    <source>
        <dbReference type="ARBA" id="ARBA00022448"/>
    </source>
</evidence>
<comment type="caution">
    <text evidence="9">The sequence shown here is derived from an EMBL/GenBank/DDBJ whole genome shotgun (WGS) entry which is preliminary data.</text>
</comment>
<keyword evidence="4 7" id="KW-0812">Transmembrane</keyword>
<dbReference type="CDD" id="cd06261">
    <property type="entry name" value="TM_PBP2"/>
    <property type="match status" value="1"/>
</dbReference>
<keyword evidence="5 7" id="KW-1133">Transmembrane helix</keyword>
<dbReference type="OrthoDB" id="9810086at2"/>
<evidence type="ECO:0000256" key="7">
    <source>
        <dbReference type="SAM" id="Phobius"/>
    </source>
</evidence>
<dbReference type="EMBL" id="SMRT01000002">
    <property type="protein sequence ID" value="TDF99509.1"/>
    <property type="molecule type" value="Genomic_DNA"/>
</dbReference>
<evidence type="ECO:0000256" key="1">
    <source>
        <dbReference type="ARBA" id="ARBA00004651"/>
    </source>
</evidence>
<dbReference type="RefSeq" id="WP_133226046.1">
    <property type="nucleotide sequence ID" value="NZ_SMRT01000002.1"/>
</dbReference>
<evidence type="ECO:0000313" key="10">
    <source>
        <dbReference type="Proteomes" id="UP000295636"/>
    </source>
</evidence>
<dbReference type="InterPro" id="IPR000515">
    <property type="entry name" value="MetI-like"/>
</dbReference>
<feature type="transmembrane region" description="Helical" evidence="7">
    <location>
        <begin position="110"/>
        <end position="130"/>
    </location>
</feature>
<keyword evidence="10" id="KW-1185">Reference proteome</keyword>
<organism evidence="9 10">
    <name type="scientific">Paenibacillus piri</name>
    <dbReference type="NCBI Taxonomy" id="2547395"/>
    <lineage>
        <taxon>Bacteria</taxon>
        <taxon>Bacillati</taxon>
        <taxon>Bacillota</taxon>
        <taxon>Bacilli</taxon>
        <taxon>Bacillales</taxon>
        <taxon>Paenibacillaceae</taxon>
        <taxon>Paenibacillus</taxon>
    </lineage>
</organism>